<name>A0A484KQT9_9ASTE</name>
<evidence type="ECO:0000313" key="2">
    <source>
        <dbReference type="EMBL" id="VFQ64456.1"/>
    </source>
</evidence>
<evidence type="ECO:0000313" key="3">
    <source>
        <dbReference type="Proteomes" id="UP000595140"/>
    </source>
</evidence>
<proteinExistence type="predicted"/>
<feature type="region of interest" description="Disordered" evidence="1">
    <location>
        <begin position="1"/>
        <end position="31"/>
    </location>
</feature>
<organism evidence="2 3">
    <name type="scientific">Cuscuta campestris</name>
    <dbReference type="NCBI Taxonomy" id="132261"/>
    <lineage>
        <taxon>Eukaryota</taxon>
        <taxon>Viridiplantae</taxon>
        <taxon>Streptophyta</taxon>
        <taxon>Embryophyta</taxon>
        <taxon>Tracheophyta</taxon>
        <taxon>Spermatophyta</taxon>
        <taxon>Magnoliopsida</taxon>
        <taxon>eudicotyledons</taxon>
        <taxon>Gunneridae</taxon>
        <taxon>Pentapetalae</taxon>
        <taxon>asterids</taxon>
        <taxon>lamiids</taxon>
        <taxon>Solanales</taxon>
        <taxon>Convolvulaceae</taxon>
        <taxon>Cuscuteae</taxon>
        <taxon>Cuscuta</taxon>
        <taxon>Cuscuta subgen. Grammica</taxon>
        <taxon>Cuscuta sect. Cleistogrammica</taxon>
    </lineage>
</organism>
<sequence>MAKINDSHLPPHSPSPLKPSGPPAAHGDPTTIAHFCRLSPDAEDGATPLRCGGASGLCFHHGGGERNRYRVFGLFERSA</sequence>
<dbReference type="Proteomes" id="UP000595140">
    <property type="component" value="Unassembled WGS sequence"/>
</dbReference>
<evidence type="ECO:0000256" key="1">
    <source>
        <dbReference type="SAM" id="MobiDB-lite"/>
    </source>
</evidence>
<feature type="compositionally biased region" description="Pro residues" evidence="1">
    <location>
        <begin position="11"/>
        <end position="22"/>
    </location>
</feature>
<keyword evidence="3" id="KW-1185">Reference proteome</keyword>
<gene>
    <name evidence="2" type="ORF">CCAM_LOCUS6232</name>
</gene>
<reference evidence="2 3" key="1">
    <citation type="submission" date="2018-04" db="EMBL/GenBank/DDBJ databases">
        <authorList>
            <person name="Vogel A."/>
        </authorList>
    </citation>
    <scope>NUCLEOTIDE SEQUENCE [LARGE SCALE GENOMIC DNA]</scope>
</reference>
<accession>A0A484KQT9</accession>
<dbReference type="EMBL" id="OOIL02000404">
    <property type="protein sequence ID" value="VFQ64456.1"/>
    <property type="molecule type" value="Genomic_DNA"/>
</dbReference>
<dbReference type="AlphaFoldDB" id="A0A484KQT9"/>
<protein>
    <submittedName>
        <fullName evidence="2">Uncharacterized protein</fullName>
    </submittedName>
</protein>